<dbReference type="STRING" id="588581.Cpap_3952"/>
<accession>F1T7R8</accession>
<evidence type="ECO:0000313" key="2">
    <source>
        <dbReference type="Proteomes" id="UP000003860"/>
    </source>
</evidence>
<dbReference type="RefSeq" id="WP_004616279.1">
    <property type="nucleotide sequence ID" value="NZ_ACXX02000001.1"/>
</dbReference>
<protein>
    <recommendedName>
        <fullName evidence="3">DUF3842 family protein</fullName>
    </recommendedName>
</protein>
<gene>
    <name evidence="1" type="ORF">Cpap_3952</name>
</gene>
<evidence type="ECO:0008006" key="3">
    <source>
        <dbReference type="Google" id="ProtNLM"/>
    </source>
</evidence>
<dbReference type="AlphaFoldDB" id="F1T7R8"/>
<dbReference type="eggNOG" id="ENOG503194H">
    <property type="taxonomic scope" value="Bacteria"/>
</dbReference>
<comment type="caution">
    <text evidence="1">The sequence shown here is derived from an EMBL/GenBank/DDBJ whole genome shotgun (WGS) entry which is preliminary data.</text>
</comment>
<dbReference type="InterPro" id="IPR024208">
    <property type="entry name" value="DUF3842"/>
</dbReference>
<dbReference type="EMBL" id="ACXX02000001">
    <property type="protein sequence ID" value="EGD49516.1"/>
    <property type="molecule type" value="Genomic_DNA"/>
</dbReference>
<evidence type="ECO:0000313" key="1">
    <source>
        <dbReference type="EMBL" id="EGD49516.1"/>
    </source>
</evidence>
<dbReference type="Pfam" id="PF12953">
    <property type="entry name" value="DUF3842"/>
    <property type="match status" value="1"/>
</dbReference>
<reference evidence="1" key="1">
    <citation type="submission" date="2009-07" db="EMBL/GenBank/DDBJ databases">
        <authorList>
            <consortium name="US DOE Joint Genome Institute (JGI-PGF)"/>
            <person name="Lucas S."/>
            <person name="Copeland A."/>
            <person name="Lapidus A."/>
            <person name="Glavina del Rio T."/>
            <person name="Tice H."/>
            <person name="Bruce D."/>
            <person name="Goodwin L."/>
            <person name="Pitluck S."/>
            <person name="Larimer F."/>
            <person name="Land M.L."/>
            <person name="Mouttaki H."/>
            <person name="He Z."/>
            <person name="Zhou J."/>
            <person name="Hemme C.L."/>
        </authorList>
    </citation>
    <scope>NUCLEOTIDE SEQUENCE [LARGE SCALE GENOMIC DNA]</scope>
    <source>
        <strain evidence="1">DSM 2782</strain>
    </source>
</reference>
<reference evidence="1" key="2">
    <citation type="submission" date="2011-01" db="EMBL/GenBank/DDBJ databases">
        <title>The Non-contiguous Finished genome of Clostridium papyrosolvens.</title>
        <authorList>
            <person name="Lucas S."/>
            <person name="Copeland A."/>
            <person name="Lapidus A."/>
            <person name="Cheng J.-F."/>
            <person name="Goodwin L."/>
            <person name="Pitluck S."/>
            <person name="Misra M."/>
            <person name="Chertkov O."/>
            <person name="Detter J.C."/>
            <person name="Han C."/>
            <person name="Tapia R."/>
            <person name="Land M."/>
            <person name="Hauser L."/>
            <person name="Kyrpides N."/>
            <person name="Ivanova N."/>
            <person name="Pagani I."/>
            <person name="Mouttaki H."/>
            <person name="He Z."/>
            <person name="Zhou J."/>
            <person name="Hemme C.L."/>
            <person name="Woyke T."/>
        </authorList>
    </citation>
    <scope>NUCLEOTIDE SEQUENCE [LARGE SCALE GENOMIC DNA]</scope>
    <source>
        <strain evidence="1">DSM 2782</strain>
    </source>
</reference>
<name>F1T7R8_9FIRM</name>
<dbReference type="Proteomes" id="UP000003860">
    <property type="component" value="Unassembled WGS sequence"/>
</dbReference>
<dbReference type="OrthoDB" id="9797117at2"/>
<sequence length="143" mass="14736">MRIAVIDGQGGGIGKLMIEKLRASFGNEIELLALGTNALAASLMLKAGANEGASGENAISFNASKVDIIIGTIGIVCANSMLGELTPVMAASIAQSQAVKILIPLNRCNILVTGTCDEPLPHHLDDAIAMVGNVIRSDKNVRG</sequence>
<keyword evidence="2" id="KW-1185">Reference proteome</keyword>
<organism evidence="1 2">
    <name type="scientific">Ruminiclostridium papyrosolvens DSM 2782</name>
    <dbReference type="NCBI Taxonomy" id="588581"/>
    <lineage>
        <taxon>Bacteria</taxon>
        <taxon>Bacillati</taxon>
        <taxon>Bacillota</taxon>
        <taxon>Clostridia</taxon>
        <taxon>Eubacteriales</taxon>
        <taxon>Oscillospiraceae</taxon>
        <taxon>Ruminiclostridium</taxon>
    </lineage>
</organism>
<proteinExistence type="predicted"/>